<feature type="domain" description="HTH OST-type" evidence="2">
    <location>
        <begin position="87"/>
        <end position="162"/>
    </location>
</feature>
<sequence length="190" mass="20861">MGNNNSKGSKDEKVSKGKGSNSASTATKQNDTCQLTDKEIGKAMTMSQNVEKKCCGNSMFDSSIEHSMDDADVHSGIPKTDVCSEMFAVDIRNDLKKMLLDLLQNDSEVELVYIKPNFKARYGYALDNKVLGHPSLLSLLSSLEDVTVIGRHDKKVVLRSSECASDKRESNSQPCQCIDYPAKLAIMSEV</sequence>
<feature type="region of interest" description="Disordered" evidence="1">
    <location>
        <begin position="1"/>
        <end position="30"/>
    </location>
</feature>
<gene>
    <name evidence="3" type="ORF">GOP47_0023055</name>
</gene>
<dbReference type="Gene3D" id="3.30.420.610">
    <property type="entry name" value="LOTUS domain-like"/>
    <property type="match status" value="1"/>
</dbReference>
<evidence type="ECO:0000259" key="2">
    <source>
        <dbReference type="PROSITE" id="PS51644"/>
    </source>
</evidence>
<proteinExistence type="predicted"/>
<dbReference type="Proteomes" id="UP000886520">
    <property type="component" value="Chromosome 22"/>
</dbReference>
<keyword evidence="4" id="KW-1185">Reference proteome</keyword>
<organism evidence="3 4">
    <name type="scientific">Adiantum capillus-veneris</name>
    <name type="common">Maidenhair fern</name>
    <dbReference type="NCBI Taxonomy" id="13818"/>
    <lineage>
        <taxon>Eukaryota</taxon>
        <taxon>Viridiplantae</taxon>
        <taxon>Streptophyta</taxon>
        <taxon>Embryophyta</taxon>
        <taxon>Tracheophyta</taxon>
        <taxon>Polypodiopsida</taxon>
        <taxon>Polypodiidae</taxon>
        <taxon>Polypodiales</taxon>
        <taxon>Pteridineae</taxon>
        <taxon>Pteridaceae</taxon>
        <taxon>Vittarioideae</taxon>
        <taxon>Adiantum</taxon>
    </lineage>
</organism>
<dbReference type="InterPro" id="IPR041966">
    <property type="entry name" value="LOTUS-like"/>
</dbReference>
<name>A0A9D4Z7H0_ADICA</name>
<protein>
    <recommendedName>
        <fullName evidence="2">HTH OST-type domain-containing protein</fullName>
    </recommendedName>
</protein>
<accession>A0A9D4Z7H0</accession>
<dbReference type="PROSITE" id="PS51644">
    <property type="entry name" value="HTH_OST"/>
    <property type="match status" value="1"/>
</dbReference>
<evidence type="ECO:0000313" key="4">
    <source>
        <dbReference type="Proteomes" id="UP000886520"/>
    </source>
</evidence>
<reference evidence="3" key="1">
    <citation type="submission" date="2021-01" db="EMBL/GenBank/DDBJ databases">
        <title>Adiantum capillus-veneris genome.</title>
        <authorList>
            <person name="Fang Y."/>
            <person name="Liao Q."/>
        </authorList>
    </citation>
    <scope>NUCLEOTIDE SEQUENCE</scope>
    <source>
        <strain evidence="3">H3</strain>
        <tissue evidence="3">Leaf</tissue>
    </source>
</reference>
<evidence type="ECO:0000256" key="1">
    <source>
        <dbReference type="SAM" id="MobiDB-lite"/>
    </source>
</evidence>
<dbReference type="InterPro" id="IPR025605">
    <property type="entry name" value="OST-HTH/LOTUS_dom"/>
</dbReference>
<dbReference type="EMBL" id="JABFUD020000022">
    <property type="protein sequence ID" value="KAI5062516.1"/>
    <property type="molecule type" value="Genomic_DNA"/>
</dbReference>
<comment type="caution">
    <text evidence="3">The sequence shown here is derived from an EMBL/GenBank/DDBJ whole genome shotgun (WGS) entry which is preliminary data.</text>
</comment>
<dbReference type="AlphaFoldDB" id="A0A9D4Z7H0"/>
<dbReference type="Pfam" id="PF12872">
    <property type="entry name" value="OST-HTH"/>
    <property type="match status" value="1"/>
</dbReference>
<feature type="compositionally biased region" description="Polar residues" evidence="1">
    <location>
        <begin position="18"/>
        <end position="30"/>
    </location>
</feature>
<evidence type="ECO:0000313" key="3">
    <source>
        <dbReference type="EMBL" id="KAI5062516.1"/>
    </source>
</evidence>